<accession>A0AAU8UQR8</accession>
<dbReference type="EMBL" id="CP016374">
    <property type="protein sequence ID" value="AQX00456.1"/>
    <property type="molecule type" value="Genomic_DNA"/>
</dbReference>
<dbReference type="Proteomes" id="UP000190848">
    <property type="component" value="Chromosome"/>
</dbReference>
<evidence type="ECO:0000313" key="2">
    <source>
        <dbReference type="Proteomes" id="UP000190848"/>
    </source>
</evidence>
<dbReference type="AlphaFoldDB" id="A0AAU8UQR8"/>
<organism evidence="1 2">
    <name type="scientific">Elizabethkingia anophelis</name>
    <dbReference type="NCBI Taxonomy" id="1117645"/>
    <lineage>
        <taxon>Bacteria</taxon>
        <taxon>Pseudomonadati</taxon>
        <taxon>Bacteroidota</taxon>
        <taxon>Flavobacteriia</taxon>
        <taxon>Flavobacteriales</taxon>
        <taxon>Weeksellaceae</taxon>
        <taxon>Elizabethkingia</taxon>
    </lineage>
</organism>
<sequence>MALQKPYSKTNILIMKYFKVTFVPIEYGELALTVAVNFNTEQALKNHYKPIASSVIDYEELTESEFEEWHNTEAKKKKYQKLLNINL</sequence>
<reference evidence="1 2" key="1">
    <citation type="submission" date="2016-07" db="EMBL/GenBank/DDBJ databases">
        <title>Revisiting the taxonomy of the Elizabethkingia Genus using Whole-Genome Sequencing, Optical Mapping, and MALDI-TOF, along with proposal of three novel Elizabethkingia species: Elizabethkingia bruuniana sp. nov., Elizabethkingia ursingii sp. nov., and Elizabethkingia occulta sp. nov.</title>
        <authorList>
            <person name="Nicholson A.C."/>
        </authorList>
    </citation>
    <scope>NUCLEOTIDE SEQUENCE [LARGE SCALE GENOMIC DNA]</scope>
    <source>
        <strain evidence="1 2">F3201</strain>
    </source>
</reference>
<evidence type="ECO:0000313" key="1">
    <source>
        <dbReference type="EMBL" id="AQX00456.1"/>
    </source>
</evidence>
<evidence type="ECO:0008006" key="3">
    <source>
        <dbReference type="Google" id="ProtNLM"/>
    </source>
</evidence>
<proteinExistence type="predicted"/>
<gene>
    <name evidence="1" type="ORF">BBD32_02735</name>
</gene>
<name>A0AAU8UQR8_9FLAO</name>
<protein>
    <recommendedName>
        <fullName evidence="3">Phage protein</fullName>
    </recommendedName>
</protein>